<organism evidence="7 8">
    <name type="scientific">Phycisphaera mikurensis (strain NBRC 102666 / KCTC 22515 / FYK2301M01)</name>
    <dbReference type="NCBI Taxonomy" id="1142394"/>
    <lineage>
        <taxon>Bacteria</taxon>
        <taxon>Pseudomonadati</taxon>
        <taxon>Planctomycetota</taxon>
        <taxon>Phycisphaerae</taxon>
        <taxon>Phycisphaerales</taxon>
        <taxon>Phycisphaeraceae</taxon>
        <taxon>Phycisphaera</taxon>
    </lineage>
</organism>
<dbReference type="KEGG" id="phm:PSMK_04420"/>
<dbReference type="EMBL" id="AP012338">
    <property type="protein sequence ID" value="BAM02601.1"/>
    <property type="molecule type" value="Genomic_DNA"/>
</dbReference>
<evidence type="ECO:0000256" key="1">
    <source>
        <dbReference type="ARBA" id="ARBA00022448"/>
    </source>
</evidence>
<keyword evidence="2" id="KW-0349">Heme</keyword>
<keyword evidence="3" id="KW-0479">Metal-binding</keyword>
<evidence type="ECO:0000313" key="7">
    <source>
        <dbReference type="EMBL" id="BAM02601.1"/>
    </source>
</evidence>
<dbReference type="InterPro" id="IPR012292">
    <property type="entry name" value="Globin/Proto"/>
</dbReference>
<evidence type="ECO:0000256" key="4">
    <source>
        <dbReference type="ARBA" id="ARBA00023004"/>
    </source>
</evidence>
<dbReference type="OrthoDB" id="280842at2"/>
<dbReference type="GO" id="GO:0046872">
    <property type="term" value="F:metal ion binding"/>
    <property type="evidence" value="ECO:0007669"/>
    <property type="project" value="UniProtKB-KW"/>
</dbReference>
<accession>I0IBG3</accession>
<reference evidence="7 8" key="1">
    <citation type="submission" date="2012-02" db="EMBL/GenBank/DDBJ databases">
        <title>Complete genome sequence of Phycisphaera mikurensis NBRC 102666.</title>
        <authorList>
            <person name="Ankai A."/>
            <person name="Hosoyama A."/>
            <person name="Terui Y."/>
            <person name="Sekine M."/>
            <person name="Fukai R."/>
            <person name="Kato Y."/>
            <person name="Nakamura S."/>
            <person name="Yamada-Narita S."/>
            <person name="Kawakoshi A."/>
            <person name="Fukunaga Y."/>
            <person name="Yamazaki S."/>
            <person name="Fujita N."/>
        </authorList>
    </citation>
    <scope>NUCLEOTIDE SEQUENCE [LARGE SCALE GENOMIC DNA]</scope>
    <source>
        <strain evidence="8">NBRC 102666 / KCTC 22515 / FYK2301M01</strain>
    </source>
</reference>
<dbReference type="RefSeq" id="WP_014435821.1">
    <property type="nucleotide sequence ID" value="NC_017080.1"/>
</dbReference>
<evidence type="ECO:0000256" key="5">
    <source>
        <dbReference type="SAM" id="MobiDB-lite"/>
    </source>
</evidence>
<protein>
    <submittedName>
        <fullName evidence="7">Globin-like protein</fullName>
    </submittedName>
</protein>
<keyword evidence="4" id="KW-0408">Iron</keyword>
<dbReference type="STRING" id="1142394.PSMK_04420"/>
<evidence type="ECO:0000256" key="2">
    <source>
        <dbReference type="ARBA" id="ARBA00022617"/>
    </source>
</evidence>
<dbReference type="InterPro" id="IPR001486">
    <property type="entry name" value="Hemoglobin_trunc"/>
</dbReference>
<gene>
    <name evidence="7" type="ordered locus">PSMK_04420</name>
</gene>
<evidence type="ECO:0000256" key="3">
    <source>
        <dbReference type="ARBA" id="ARBA00022723"/>
    </source>
</evidence>
<dbReference type="HOGENOM" id="CLU_1293328_0_0_0"/>
<feature type="signal peptide" evidence="6">
    <location>
        <begin position="1"/>
        <end position="28"/>
    </location>
</feature>
<evidence type="ECO:0000313" key="8">
    <source>
        <dbReference type="Proteomes" id="UP000007881"/>
    </source>
</evidence>
<dbReference type="GO" id="GO:0019825">
    <property type="term" value="F:oxygen binding"/>
    <property type="evidence" value="ECO:0007669"/>
    <property type="project" value="InterPro"/>
</dbReference>
<keyword evidence="8" id="KW-1185">Reference proteome</keyword>
<dbReference type="Proteomes" id="UP000007881">
    <property type="component" value="Chromosome"/>
</dbReference>
<name>I0IBG3_PHYMF</name>
<dbReference type="Gene3D" id="1.10.490.10">
    <property type="entry name" value="Globins"/>
    <property type="match status" value="1"/>
</dbReference>
<dbReference type="SUPFAM" id="SSF46458">
    <property type="entry name" value="Globin-like"/>
    <property type="match status" value="1"/>
</dbReference>
<feature type="chain" id="PRO_5003629039" evidence="6">
    <location>
        <begin position="29"/>
        <end position="213"/>
    </location>
</feature>
<dbReference type="GO" id="GO:0020037">
    <property type="term" value="F:heme binding"/>
    <property type="evidence" value="ECO:0007669"/>
    <property type="project" value="InterPro"/>
</dbReference>
<dbReference type="eggNOG" id="COG2346">
    <property type="taxonomic scope" value="Bacteria"/>
</dbReference>
<dbReference type="InterPro" id="IPR009050">
    <property type="entry name" value="Globin-like_sf"/>
</dbReference>
<keyword evidence="1" id="KW-0813">Transport</keyword>
<dbReference type="Pfam" id="PF01152">
    <property type="entry name" value="Bac_globin"/>
    <property type="match status" value="1"/>
</dbReference>
<dbReference type="CDD" id="cd00454">
    <property type="entry name" value="TrHb1_N"/>
    <property type="match status" value="1"/>
</dbReference>
<dbReference type="AlphaFoldDB" id="I0IBG3"/>
<feature type="region of interest" description="Disordered" evidence="5">
    <location>
        <begin position="38"/>
        <end position="81"/>
    </location>
</feature>
<sequence>MRTTNARLLALLLLLAAAPLGGCLGGAAADAPADDAFATSGSPAADQRAEQQMARTAQVEGTEGEEDPEEAGPQPGARKSLYERLGGSAGVAAVVDDAVDRAIVDPRVNAQRKAVEAGWLTAAPPAWEPTPGAVARVKKLIAQFIATASGGPVGYDGPPIEEAFAGRRFTNLEFDAAVGSLQASMDKLGLADQEQKELLAVMETTREQVVEVR</sequence>
<proteinExistence type="predicted"/>
<evidence type="ECO:0000256" key="6">
    <source>
        <dbReference type="SAM" id="SignalP"/>
    </source>
</evidence>
<keyword evidence="6" id="KW-0732">Signal</keyword>